<dbReference type="NCBIfam" id="TIGR00482">
    <property type="entry name" value="nicotinate (nicotinamide) nucleotide adenylyltransferase"/>
    <property type="match status" value="1"/>
</dbReference>
<evidence type="ECO:0000256" key="5">
    <source>
        <dbReference type="ARBA" id="ARBA00022840"/>
    </source>
</evidence>
<protein>
    <recommendedName>
        <fullName evidence="7">Nicotinamide-nucleotide adenylyltransferase</fullName>
        <ecNumber evidence="7">2.7.7.1</ecNumber>
        <ecNumber evidence="7">2.7.7.18</ecNumber>
    </recommendedName>
</protein>
<evidence type="ECO:0000256" key="2">
    <source>
        <dbReference type="ARBA" id="ARBA00022679"/>
    </source>
</evidence>
<evidence type="ECO:0000256" key="1">
    <source>
        <dbReference type="ARBA" id="ARBA00022642"/>
    </source>
</evidence>
<dbReference type="InterPro" id="IPR014729">
    <property type="entry name" value="Rossmann-like_a/b/a_fold"/>
</dbReference>
<keyword evidence="2 7" id="KW-0808">Transferase</keyword>
<dbReference type="Pfam" id="PF13837">
    <property type="entry name" value="Myb_DNA-bind_4"/>
    <property type="match status" value="1"/>
</dbReference>
<dbReference type="PANTHER" id="PTHR12039">
    <property type="entry name" value="NICOTINAMIDE MONONUCLEOTIDE ADENYLYLTRANSFERASE"/>
    <property type="match status" value="1"/>
</dbReference>
<dbReference type="Gene3D" id="3.40.50.620">
    <property type="entry name" value="HUPs"/>
    <property type="match status" value="1"/>
</dbReference>
<accession>A0ABP0UI14</accession>
<comment type="catalytic activity">
    <reaction evidence="7">
        <text>beta-nicotinamide D-ribonucleotide + ATP + H(+) = diphosphate + NAD(+)</text>
        <dbReference type="Rhea" id="RHEA:21360"/>
        <dbReference type="ChEBI" id="CHEBI:14649"/>
        <dbReference type="ChEBI" id="CHEBI:15378"/>
        <dbReference type="ChEBI" id="CHEBI:30616"/>
        <dbReference type="ChEBI" id="CHEBI:33019"/>
        <dbReference type="ChEBI" id="CHEBI:57540"/>
        <dbReference type="EC" id="2.7.7.1"/>
    </reaction>
</comment>
<evidence type="ECO:0000313" key="10">
    <source>
        <dbReference type="EMBL" id="CAK9222483.1"/>
    </source>
</evidence>
<evidence type="ECO:0000259" key="8">
    <source>
        <dbReference type="Pfam" id="PF01467"/>
    </source>
</evidence>
<evidence type="ECO:0000256" key="4">
    <source>
        <dbReference type="ARBA" id="ARBA00022741"/>
    </source>
</evidence>
<sequence length="425" mass="48231">MEVEGVEVAAAAQVEVGKRGWEGRASADWADEAKSSKKRRADNWQDTEVDGLVAAYRQIHVKLAVAGKRGKTVFGSAYEKWNETQQLLNRMGIERQAKEIERKWSNLYTGFKQILEWNKRLGNRSYWEVDEQTKKEKTKAKELPSTFRMELFDAMIEFLGDDSDPKLRPRDSPSSALPASPLYGGVDVPLPMDKLASHVPPFGTQERRPQLVLVATGNFNPPTYLHLRLFEIARDWLTCEGFDVLGGYMSPFHDAHNKKGLAPAEHRIKLCQLATSDSQFVMVDPWEAKQLMSQKIVQVLSRIDTAVNGKIPGEERVKVMLLCGSDVLQWLSTPGAWVPQQTESICEDYGIICVTRDGSNTRKLIFENDFLYEHRRNILLVDEWIQNDISSTKIRHMVAQGLSVKYLTPDVVVKYIGLNHLYGHA</sequence>
<evidence type="ECO:0000259" key="9">
    <source>
        <dbReference type="Pfam" id="PF13837"/>
    </source>
</evidence>
<keyword evidence="5 7" id="KW-0067">ATP-binding</keyword>
<evidence type="ECO:0000313" key="11">
    <source>
        <dbReference type="Proteomes" id="UP001497512"/>
    </source>
</evidence>
<reference evidence="10" key="1">
    <citation type="submission" date="2024-02" db="EMBL/GenBank/DDBJ databases">
        <authorList>
            <consortium name="ELIXIR-Norway"/>
            <consortium name="Elixir Norway"/>
        </authorList>
    </citation>
    <scope>NUCLEOTIDE SEQUENCE</scope>
</reference>
<dbReference type="InterPro" id="IPR004821">
    <property type="entry name" value="Cyt_trans-like"/>
</dbReference>
<dbReference type="EMBL" id="OZ019896">
    <property type="protein sequence ID" value="CAK9222483.1"/>
    <property type="molecule type" value="Genomic_DNA"/>
</dbReference>
<organism evidence="10 11">
    <name type="scientific">Sphagnum troendelagicum</name>
    <dbReference type="NCBI Taxonomy" id="128251"/>
    <lineage>
        <taxon>Eukaryota</taxon>
        <taxon>Viridiplantae</taxon>
        <taxon>Streptophyta</taxon>
        <taxon>Embryophyta</taxon>
        <taxon>Bryophyta</taxon>
        <taxon>Sphagnophytina</taxon>
        <taxon>Sphagnopsida</taxon>
        <taxon>Sphagnales</taxon>
        <taxon>Sphagnaceae</taxon>
        <taxon>Sphagnum</taxon>
    </lineage>
</organism>
<evidence type="ECO:0000256" key="7">
    <source>
        <dbReference type="RuleBase" id="RU362021"/>
    </source>
</evidence>
<dbReference type="SUPFAM" id="SSF52374">
    <property type="entry name" value="Nucleotidylyl transferase"/>
    <property type="match status" value="1"/>
</dbReference>
<keyword evidence="11" id="KW-1185">Reference proteome</keyword>
<dbReference type="Gene3D" id="1.10.10.60">
    <property type="entry name" value="Homeodomain-like"/>
    <property type="match status" value="1"/>
</dbReference>
<dbReference type="InterPro" id="IPR051182">
    <property type="entry name" value="Euk_NMN_adenylyltrnsfrase"/>
</dbReference>
<feature type="domain" description="Myb/SANT-like DNA-binding" evidence="9">
    <location>
        <begin position="42"/>
        <end position="129"/>
    </location>
</feature>
<feature type="domain" description="Cytidyltransferase-like" evidence="8">
    <location>
        <begin position="215"/>
        <end position="396"/>
    </location>
</feature>
<evidence type="ECO:0000256" key="3">
    <source>
        <dbReference type="ARBA" id="ARBA00022695"/>
    </source>
</evidence>
<dbReference type="Pfam" id="PF01467">
    <property type="entry name" value="CTP_transf_like"/>
    <property type="match status" value="1"/>
</dbReference>
<comment type="similarity">
    <text evidence="7">Belongs to the eukaryotic NMN adenylyltransferase family.</text>
</comment>
<keyword evidence="6 7" id="KW-0520">NAD</keyword>
<keyword evidence="4 7" id="KW-0547">Nucleotide-binding</keyword>
<comment type="pathway">
    <text evidence="7">Cofactor biosynthesis; NAD(+) biosynthesis; NAD(+) from nicotinamide D-ribonucleotide: step 1/1.</text>
</comment>
<gene>
    <name evidence="10" type="ORF">CSSPTR1EN2_LOCUS16102</name>
</gene>
<comment type="catalytic activity">
    <reaction evidence="7">
        <text>nicotinate beta-D-ribonucleotide + ATP + H(+) = deamido-NAD(+) + diphosphate</text>
        <dbReference type="Rhea" id="RHEA:22860"/>
        <dbReference type="ChEBI" id="CHEBI:15378"/>
        <dbReference type="ChEBI" id="CHEBI:30616"/>
        <dbReference type="ChEBI" id="CHEBI:33019"/>
        <dbReference type="ChEBI" id="CHEBI:57502"/>
        <dbReference type="ChEBI" id="CHEBI:58437"/>
        <dbReference type="EC" id="2.7.7.18"/>
    </reaction>
</comment>
<dbReference type="Proteomes" id="UP001497512">
    <property type="component" value="Chromosome 4"/>
</dbReference>
<keyword evidence="1 7" id="KW-0662">Pyridine nucleotide biosynthesis</keyword>
<keyword evidence="3 7" id="KW-0548">Nucleotidyltransferase</keyword>
<dbReference type="PANTHER" id="PTHR12039:SF0">
    <property type="entry name" value="NICOTINAMIDE-NUCLEOTIDE ADENYLYLTRANSFERASE"/>
    <property type="match status" value="1"/>
</dbReference>
<proteinExistence type="inferred from homology"/>
<dbReference type="InterPro" id="IPR044822">
    <property type="entry name" value="Myb_DNA-bind_4"/>
</dbReference>
<dbReference type="EC" id="2.7.7.1" evidence="7"/>
<dbReference type="InterPro" id="IPR005248">
    <property type="entry name" value="NadD/NMNAT"/>
</dbReference>
<evidence type="ECO:0000256" key="6">
    <source>
        <dbReference type="ARBA" id="ARBA00023027"/>
    </source>
</evidence>
<name>A0ABP0UI14_9BRYO</name>
<dbReference type="EC" id="2.7.7.18" evidence="7"/>